<organism evidence="1 2">
    <name type="scientific">Hypsizygus marmoreus</name>
    <name type="common">White beech mushroom</name>
    <name type="synonym">Agaricus marmoreus</name>
    <dbReference type="NCBI Taxonomy" id="39966"/>
    <lineage>
        <taxon>Eukaryota</taxon>
        <taxon>Fungi</taxon>
        <taxon>Dikarya</taxon>
        <taxon>Basidiomycota</taxon>
        <taxon>Agaricomycotina</taxon>
        <taxon>Agaricomycetes</taxon>
        <taxon>Agaricomycetidae</taxon>
        <taxon>Agaricales</taxon>
        <taxon>Tricholomatineae</taxon>
        <taxon>Lyophyllaceae</taxon>
        <taxon>Hypsizygus</taxon>
    </lineage>
</organism>
<protein>
    <submittedName>
        <fullName evidence="1">Uncharacterized protein</fullName>
    </submittedName>
</protein>
<evidence type="ECO:0000313" key="1">
    <source>
        <dbReference type="EMBL" id="RDB29886.1"/>
    </source>
</evidence>
<sequence>MFRERTVARDYFMSGSYVLFYLERNQTQAPAGERQHAHPGRQCFVSTLPLGYVPSGPVREPLLYTSQVSFCGQLAGSCDKLQHSHPVKKPL</sequence>
<keyword evidence="2" id="KW-1185">Reference proteome</keyword>
<dbReference type="InParanoid" id="A0A369KG54"/>
<comment type="caution">
    <text evidence="1">The sequence shown here is derived from an EMBL/GenBank/DDBJ whole genome shotgun (WGS) entry which is preliminary data.</text>
</comment>
<dbReference type="AlphaFoldDB" id="A0A369KG54"/>
<reference evidence="1" key="1">
    <citation type="submission" date="2018-04" db="EMBL/GenBank/DDBJ databases">
        <title>Whole genome sequencing of Hypsizygus marmoreus.</title>
        <authorList>
            <person name="Choi I.-G."/>
            <person name="Min B."/>
            <person name="Kim J.-G."/>
            <person name="Kim S."/>
            <person name="Oh Y.-L."/>
            <person name="Kong W.-S."/>
            <person name="Park H."/>
            <person name="Jeong J."/>
            <person name="Song E.-S."/>
        </authorList>
    </citation>
    <scope>NUCLEOTIDE SEQUENCE [LARGE SCALE GENOMIC DNA]</scope>
    <source>
        <strain evidence="1">51987-8</strain>
    </source>
</reference>
<dbReference type="EMBL" id="LUEZ02000009">
    <property type="protein sequence ID" value="RDB29886.1"/>
    <property type="molecule type" value="Genomic_DNA"/>
</dbReference>
<accession>A0A369KG54</accession>
<gene>
    <name evidence="1" type="ORF">Hypma_013978</name>
</gene>
<proteinExistence type="predicted"/>
<name>A0A369KG54_HYPMA</name>
<dbReference type="Proteomes" id="UP000076154">
    <property type="component" value="Unassembled WGS sequence"/>
</dbReference>
<evidence type="ECO:0000313" key="2">
    <source>
        <dbReference type="Proteomes" id="UP000076154"/>
    </source>
</evidence>